<organism evidence="4">
    <name type="scientific">Haemonchus placei</name>
    <name type="common">Barber's pole worm</name>
    <dbReference type="NCBI Taxonomy" id="6290"/>
    <lineage>
        <taxon>Eukaryota</taxon>
        <taxon>Metazoa</taxon>
        <taxon>Ecdysozoa</taxon>
        <taxon>Nematoda</taxon>
        <taxon>Chromadorea</taxon>
        <taxon>Rhabditida</taxon>
        <taxon>Rhabditina</taxon>
        <taxon>Rhabditomorpha</taxon>
        <taxon>Strongyloidea</taxon>
        <taxon>Trichostrongylidae</taxon>
        <taxon>Haemonchus</taxon>
    </lineage>
</organism>
<feature type="domain" description="Glycogen debranching enzyme C-terminal" evidence="1">
    <location>
        <begin position="14"/>
        <end position="65"/>
    </location>
</feature>
<evidence type="ECO:0000313" key="2">
    <source>
        <dbReference type="EMBL" id="VDO55281.1"/>
    </source>
</evidence>
<proteinExistence type="predicted"/>
<dbReference type="SUPFAM" id="SSF48208">
    <property type="entry name" value="Six-hairpin glycosidases"/>
    <property type="match status" value="1"/>
</dbReference>
<dbReference type="InterPro" id="IPR008928">
    <property type="entry name" value="6-hairpin_glycosidase_sf"/>
</dbReference>
<dbReference type="PANTHER" id="PTHR10569">
    <property type="entry name" value="GLYCOGEN DEBRANCHING ENZYME"/>
    <property type="match status" value="1"/>
</dbReference>
<name>A0A0N4WTY8_HAEPC</name>
<dbReference type="OrthoDB" id="10248904at2759"/>
<evidence type="ECO:0000313" key="3">
    <source>
        <dbReference type="Proteomes" id="UP000268014"/>
    </source>
</evidence>
<dbReference type="STRING" id="6290.A0A0N4WTY8"/>
<dbReference type="OMA" id="CMLEMVD"/>
<dbReference type="EMBL" id="UZAF01018823">
    <property type="protein sequence ID" value="VDO55281.1"/>
    <property type="molecule type" value="Genomic_DNA"/>
</dbReference>
<dbReference type="Proteomes" id="UP000268014">
    <property type="component" value="Unassembled WGS sequence"/>
</dbReference>
<protein>
    <submittedName>
        <fullName evidence="4">GDE_C domain-containing protein</fullName>
    </submittedName>
</protein>
<dbReference type="Pfam" id="PF06202">
    <property type="entry name" value="GDE_C"/>
    <property type="match status" value="1"/>
</dbReference>
<accession>A0A0N4WTY8</accession>
<dbReference type="AlphaFoldDB" id="A0A0N4WTY8"/>
<dbReference type="GO" id="GO:0005980">
    <property type="term" value="P:glycogen catabolic process"/>
    <property type="evidence" value="ECO:0007669"/>
    <property type="project" value="InterPro"/>
</dbReference>
<reference evidence="4" key="1">
    <citation type="submission" date="2017-02" db="UniProtKB">
        <authorList>
            <consortium name="WormBaseParasite"/>
        </authorList>
    </citation>
    <scope>IDENTIFICATION</scope>
</reference>
<dbReference type="PANTHER" id="PTHR10569:SF2">
    <property type="entry name" value="GLYCOGEN DEBRANCHING ENZYME"/>
    <property type="match status" value="1"/>
</dbReference>
<keyword evidence="3" id="KW-1185">Reference proteome</keyword>
<evidence type="ECO:0000313" key="4">
    <source>
        <dbReference type="WBParaSite" id="HPLM_0001508101-mRNA-1"/>
    </source>
</evidence>
<dbReference type="WBParaSite" id="HPLM_0001508101-mRNA-1">
    <property type="protein sequence ID" value="HPLM_0001508101-mRNA-1"/>
    <property type="gene ID" value="HPLM_0001508101"/>
</dbReference>
<gene>
    <name evidence="2" type="ORF">HPLM_LOCUS15073</name>
</gene>
<sequence length="78" mass="8553">MSVGRVLGGDHWQSAQKEIQQRLGNYYRHIRESAWSSLPELTNSNGSNCGGSCLAQAWSVGCVLDACLYFTELTAESN</sequence>
<dbReference type="InterPro" id="IPR032790">
    <property type="entry name" value="GDE_C"/>
</dbReference>
<dbReference type="GO" id="GO:0004134">
    <property type="term" value="F:4-alpha-glucanotransferase activity"/>
    <property type="evidence" value="ECO:0007669"/>
    <property type="project" value="InterPro"/>
</dbReference>
<evidence type="ECO:0000259" key="1">
    <source>
        <dbReference type="Pfam" id="PF06202"/>
    </source>
</evidence>
<dbReference type="GO" id="GO:0004135">
    <property type="term" value="F:amylo-alpha-1,6-glucosidase activity"/>
    <property type="evidence" value="ECO:0007669"/>
    <property type="project" value="InterPro"/>
</dbReference>
<reference evidence="2 3" key="2">
    <citation type="submission" date="2018-11" db="EMBL/GenBank/DDBJ databases">
        <authorList>
            <consortium name="Pathogen Informatics"/>
        </authorList>
    </citation>
    <scope>NUCLEOTIDE SEQUENCE [LARGE SCALE GENOMIC DNA]</scope>
    <source>
        <strain evidence="2 3">MHpl1</strain>
    </source>
</reference>
<dbReference type="InterPro" id="IPR010401">
    <property type="entry name" value="AGL/Gdb1"/>
</dbReference>